<dbReference type="STRING" id="1123010.SAMN02745724_05093"/>
<evidence type="ECO:0000313" key="1">
    <source>
        <dbReference type="EMBL" id="SFD65093.1"/>
    </source>
</evidence>
<evidence type="ECO:0000313" key="2">
    <source>
        <dbReference type="Proteomes" id="UP000198862"/>
    </source>
</evidence>
<organism evidence="1 2">
    <name type="scientific">Pseudoalteromonas denitrificans DSM 6059</name>
    <dbReference type="NCBI Taxonomy" id="1123010"/>
    <lineage>
        <taxon>Bacteria</taxon>
        <taxon>Pseudomonadati</taxon>
        <taxon>Pseudomonadota</taxon>
        <taxon>Gammaproteobacteria</taxon>
        <taxon>Alteromonadales</taxon>
        <taxon>Pseudoalteromonadaceae</taxon>
        <taxon>Pseudoalteromonas</taxon>
    </lineage>
</organism>
<dbReference type="Proteomes" id="UP000198862">
    <property type="component" value="Unassembled WGS sequence"/>
</dbReference>
<reference evidence="1 2" key="1">
    <citation type="submission" date="2016-10" db="EMBL/GenBank/DDBJ databases">
        <authorList>
            <person name="de Groot N.N."/>
        </authorList>
    </citation>
    <scope>NUCLEOTIDE SEQUENCE [LARGE SCALE GENOMIC DNA]</scope>
    <source>
        <strain evidence="1 2">DSM 6059</strain>
    </source>
</reference>
<dbReference type="AlphaFoldDB" id="A0A1I1U8P2"/>
<sequence length="104" mass="11295">MGLLSVNAISGTKIDKLEVKEQLAVFTTLEQKLITGAGCMASTNINKWALNLTCQQGRDFYSLLLVAISSSAKVSISSENDCEGTDNYEIVGSMTWFNGFDYPS</sequence>
<protein>
    <submittedName>
        <fullName evidence="1">Uncharacterized protein</fullName>
    </submittedName>
</protein>
<name>A0A1I1U8P2_9GAMM</name>
<keyword evidence="2" id="KW-1185">Reference proteome</keyword>
<gene>
    <name evidence="1" type="ORF">SAMN02745724_05093</name>
</gene>
<proteinExistence type="predicted"/>
<dbReference type="EMBL" id="FOLO01000080">
    <property type="protein sequence ID" value="SFD65093.1"/>
    <property type="molecule type" value="Genomic_DNA"/>
</dbReference>
<accession>A0A1I1U8P2</accession>